<name>A0A2S9QM97_9MICO</name>
<evidence type="ECO:0000313" key="4">
    <source>
        <dbReference type="Proteomes" id="UP000238650"/>
    </source>
</evidence>
<reference evidence="3 4" key="1">
    <citation type="journal article" date="2017" name="New Microbes New Infect">
        <title>Genome sequence of 'Leucobacter massiliensis' sp. nov. isolated from human pharynx after travel to the 2014 Hajj.</title>
        <authorList>
            <person name="Leangapichart T."/>
            <person name="Gautret P."/>
            <person name="Nguyen T.T."/>
            <person name="Armstrong N."/>
            <person name="Rolain J.M."/>
        </authorList>
    </citation>
    <scope>NUCLEOTIDE SEQUENCE [LARGE SCALE GENOMIC DNA]</scope>
    <source>
        <strain evidence="3 4">122RC15</strain>
    </source>
</reference>
<feature type="transmembrane region" description="Helical" evidence="2">
    <location>
        <begin position="98"/>
        <end position="124"/>
    </location>
</feature>
<dbReference type="EMBL" id="MWZD01000017">
    <property type="protein sequence ID" value="PRI10707.1"/>
    <property type="molecule type" value="Genomic_DNA"/>
</dbReference>
<dbReference type="AlphaFoldDB" id="A0A2S9QM97"/>
<evidence type="ECO:0000313" key="3">
    <source>
        <dbReference type="EMBL" id="PRI10707.1"/>
    </source>
</evidence>
<dbReference type="RefSeq" id="WP_105805171.1">
    <property type="nucleotide sequence ID" value="NZ_MWZD01000017.1"/>
</dbReference>
<keyword evidence="2" id="KW-1133">Transmembrane helix</keyword>
<proteinExistence type="predicted"/>
<evidence type="ECO:0000256" key="1">
    <source>
        <dbReference type="SAM" id="MobiDB-lite"/>
    </source>
</evidence>
<organism evidence="3 4">
    <name type="scientific">Leucobacter massiliensis</name>
    <dbReference type="NCBI Taxonomy" id="1686285"/>
    <lineage>
        <taxon>Bacteria</taxon>
        <taxon>Bacillati</taxon>
        <taxon>Actinomycetota</taxon>
        <taxon>Actinomycetes</taxon>
        <taxon>Micrococcales</taxon>
        <taxon>Microbacteriaceae</taxon>
        <taxon>Leucobacter</taxon>
    </lineage>
</organism>
<gene>
    <name evidence="3" type="ORF">B4915_07330</name>
</gene>
<evidence type="ECO:0000256" key="2">
    <source>
        <dbReference type="SAM" id="Phobius"/>
    </source>
</evidence>
<evidence type="ECO:0008006" key="5">
    <source>
        <dbReference type="Google" id="ProtNLM"/>
    </source>
</evidence>
<sequence>MSVPGAHHLPDGSAEQQRESVPPGFYSYADVRAQLRWWNGSTWEDRWQQVPAPGHRFTWGTGNGRAQVIGGSVVAGFMGVLLLLGLLRLFAIETAVDVLIAGLGVVAPLLMLGVAVVVIVNGNVALQRKRDRERVGSF</sequence>
<feature type="transmembrane region" description="Helical" evidence="2">
    <location>
        <begin position="68"/>
        <end position="92"/>
    </location>
</feature>
<keyword evidence="2" id="KW-0812">Transmembrane</keyword>
<dbReference type="OrthoDB" id="5244233at2"/>
<feature type="region of interest" description="Disordered" evidence="1">
    <location>
        <begin position="1"/>
        <end position="20"/>
    </location>
</feature>
<dbReference type="Proteomes" id="UP000238650">
    <property type="component" value="Unassembled WGS sequence"/>
</dbReference>
<keyword evidence="2" id="KW-0472">Membrane</keyword>
<protein>
    <recommendedName>
        <fullName evidence="5">DUF2510 domain-containing protein</fullName>
    </recommendedName>
</protein>
<comment type="caution">
    <text evidence="3">The sequence shown here is derived from an EMBL/GenBank/DDBJ whole genome shotgun (WGS) entry which is preliminary data.</text>
</comment>
<keyword evidence="4" id="KW-1185">Reference proteome</keyword>
<accession>A0A2S9QM97</accession>